<dbReference type="InterPro" id="IPR036662">
    <property type="entry name" value="PTS_EIIA_man-typ_sf"/>
</dbReference>
<dbReference type="RefSeq" id="WP_045605459.1">
    <property type="nucleotide sequence ID" value="NZ_JYGS01000004.1"/>
</dbReference>
<accession>A0A0F2DXQ6</accession>
<evidence type="ECO:0000256" key="7">
    <source>
        <dbReference type="ARBA" id="ARBA00022448"/>
    </source>
</evidence>
<dbReference type="PANTHER" id="PTHR33799:SF1">
    <property type="entry name" value="PTS SYSTEM MANNOSE-SPECIFIC EIIAB COMPONENT-RELATED"/>
    <property type="match status" value="1"/>
</dbReference>
<comment type="function">
    <text evidence="16">The phosphoenolpyruvate-dependent sugar phosphotransferase system (sugar PTS), a major carbohydrate active transport system, catalyzes the phosphorylation of incoming sugar substrates concomitantly with their translocation across the cell membrane. The enzyme II ManXYZ PTS system is involved in mannose transport.</text>
</comment>
<evidence type="ECO:0000256" key="12">
    <source>
        <dbReference type="ARBA" id="ARBA00022679"/>
    </source>
</evidence>
<keyword evidence="11" id="KW-0762">Sugar transport</keyword>
<dbReference type="InterPro" id="IPR004720">
    <property type="entry name" value="PTS_IIB_sorbose-sp"/>
</dbReference>
<dbReference type="Gene3D" id="3.40.35.10">
    <property type="entry name" value="Phosphotransferase system, sorbose subfamily IIB component"/>
    <property type="match status" value="1"/>
</dbReference>
<dbReference type="GO" id="GO:0009401">
    <property type="term" value="P:phosphoenolpyruvate-dependent sugar phosphotransferase system"/>
    <property type="evidence" value="ECO:0007669"/>
    <property type="project" value="UniProtKB-KW"/>
</dbReference>
<dbReference type="Proteomes" id="UP000033590">
    <property type="component" value="Unassembled WGS sequence"/>
</dbReference>
<reference evidence="21 22" key="1">
    <citation type="submission" date="2015-02" db="EMBL/GenBank/DDBJ databases">
        <title>Evolution of amylase-binding proteins of oral streptococcal species.</title>
        <authorList>
            <person name="Haase E.M."/>
        </authorList>
    </citation>
    <scope>NUCLEOTIDE SEQUENCE [LARGE SCALE GENOMIC DNA]</scope>
    <source>
        <strain evidence="21 22">SK145</strain>
    </source>
</reference>
<name>A0A0F2DXQ6_STRMT</name>
<dbReference type="InterPro" id="IPR051471">
    <property type="entry name" value="Bacterial_PTS_sugar_comp"/>
</dbReference>
<evidence type="ECO:0000256" key="18">
    <source>
        <dbReference type="ARBA" id="ARBA00032197"/>
    </source>
</evidence>
<dbReference type="PROSITE" id="PS51096">
    <property type="entry name" value="PTS_EIIA_TYPE_4"/>
    <property type="match status" value="1"/>
</dbReference>
<evidence type="ECO:0000256" key="9">
    <source>
        <dbReference type="ARBA" id="ARBA00022490"/>
    </source>
</evidence>
<evidence type="ECO:0000256" key="4">
    <source>
        <dbReference type="ARBA" id="ARBA00011738"/>
    </source>
</evidence>
<evidence type="ECO:0000256" key="5">
    <source>
        <dbReference type="ARBA" id="ARBA00011929"/>
    </source>
</evidence>
<dbReference type="GO" id="GO:0005737">
    <property type="term" value="C:cytoplasm"/>
    <property type="evidence" value="ECO:0007669"/>
    <property type="project" value="UniProtKB-SubCell"/>
</dbReference>
<evidence type="ECO:0000256" key="11">
    <source>
        <dbReference type="ARBA" id="ARBA00022597"/>
    </source>
</evidence>
<evidence type="ECO:0000256" key="15">
    <source>
        <dbReference type="ARBA" id="ARBA00023136"/>
    </source>
</evidence>
<feature type="domain" description="PTS EIIB type-4" evidence="20">
    <location>
        <begin position="165"/>
        <end position="330"/>
    </location>
</feature>
<evidence type="ECO:0000256" key="13">
    <source>
        <dbReference type="ARBA" id="ARBA00022683"/>
    </source>
</evidence>
<evidence type="ECO:0000256" key="3">
    <source>
        <dbReference type="ARBA" id="ARBA00004496"/>
    </source>
</evidence>
<evidence type="ECO:0000256" key="16">
    <source>
        <dbReference type="ARBA" id="ARBA00023757"/>
    </source>
</evidence>
<proteinExistence type="predicted"/>
<keyword evidence="8" id="KW-1003">Cell membrane</keyword>
<feature type="domain" description="PTS EIIA type-4" evidence="19">
    <location>
        <begin position="2"/>
        <end position="130"/>
    </location>
</feature>
<sequence>MSIGIIIASHGEFAAGIHQSGSMIFGEQEKVQVVTFMPNEGPDDLYAKFNNAVAAFDAEDEVLVLADLWSGSPFNQASRVMGENPERKFAIITGLNLPMLIQAYTERLMDAVAGVEKVAENIIKEAKDGIKALPEELNPVEEVASVAAAPVAQAAIPEGTVIGDGKIKYVLARVDTRLLHGQVATGWTRSSNPDRIIVVSDTVCNDKLRTNMIKQAAPSGVKAHVVPIKNMVKANNDPRFGNTRAMLLFESVEDALTAIKAGVEVKEINLGSSAYKEGKVNVTKALSFDQKDIDAIKELQKLGVKFDVRGVPSDSPSNIDTLIKSAESKLAEKK</sequence>
<protein>
    <recommendedName>
        <fullName evidence="6">PTS system mannose-specific EIIAB component</fullName>
        <ecNumber evidence="5">2.7.1.191</ecNumber>
    </recommendedName>
    <alternativeName>
        <fullName evidence="18">EIIAB-Man</fullName>
    </alternativeName>
    <alternativeName>
        <fullName evidence="17">EIII-Man</fullName>
    </alternativeName>
</protein>
<evidence type="ECO:0000313" key="22">
    <source>
        <dbReference type="Proteomes" id="UP000033590"/>
    </source>
</evidence>
<comment type="catalytic activity">
    <reaction evidence="1">
        <text>D-mannose(out) + N(pros)-phospho-L-histidyl-[protein] = D-mannose 6-phosphate(in) + L-histidyl-[protein]</text>
        <dbReference type="Rhea" id="RHEA:49232"/>
        <dbReference type="Rhea" id="RHEA-COMP:9745"/>
        <dbReference type="Rhea" id="RHEA-COMP:9746"/>
        <dbReference type="ChEBI" id="CHEBI:4208"/>
        <dbReference type="ChEBI" id="CHEBI:29979"/>
        <dbReference type="ChEBI" id="CHEBI:58735"/>
        <dbReference type="ChEBI" id="CHEBI:64837"/>
        <dbReference type="EC" id="2.7.1.191"/>
    </reaction>
</comment>
<evidence type="ECO:0000259" key="19">
    <source>
        <dbReference type="PROSITE" id="PS51096"/>
    </source>
</evidence>
<dbReference type="PANTHER" id="PTHR33799">
    <property type="entry name" value="PTS PERMEASE-RELATED-RELATED"/>
    <property type="match status" value="1"/>
</dbReference>
<dbReference type="EMBL" id="JYGS01000004">
    <property type="protein sequence ID" value="KJQ74311.1"/>
    <property type="molecule type" value="Genomic_DNA"/>
</dbReference>
<evidence type="ECO:0000256" key="2">
    <source>
        <dbReference type="ARBA" id="ARBA00004236"/>
    </source>
</evidence>
<comment type="caution">
    <text evidence="21">The sequence shown here is derived from an EMBL/GenBank/DDBJ whole genome shotgun (WGS) entry which is preliminary data.</text>
</comment>
<keyword evidence="14" id="KW-0418">Kinase</keyword>
<dbReference type="GO" id="GO:0016301">
    <property type="term" value="F:kinase activity"/>
    <property type="evidence" value="ECO:0007669"/>
    <property type="project" value="UniProtKB-KW"/>
</dbReference>
<dbReference type="GO" id="GO:0008982">
    <property type="term" value="F:protein-N(PI)-phosphohistidine-sugar phosphotransferase activity"/>
    <property type="evidence" value="ECO:0007669"/>
    <property type="project" value="InterPro"/>
</dbReference>
<dbReference type="AlphaFoldDB" id="A0A0F2DXQ6"/>
<dbReference type="InterPro" id="IPR036667">
    <property type="entry name" value="PTS_IIB_sorbose-sp_sf"/>
</dbReference>
<dbReference type="InterPro" id="IPR033887">
    <property type="entry name" value="PTS_IIA_man"/>
</dbReference>
<evidence type="ECO:0000256" key="14">
    <source>
        <dbReference type="ARBA" id="ARBA00022777"/>
    </source>
</evidence>
<keyword evidence="9" id="KW-0963">Cytoplasm</keyword>
<evidence type="ECO:0000313" key="21">
    <source>
        <dbReference type="EMBL" id="KJQ74311.1"/>
    </source>
</evidence>
<comment type="subcellular location">
    <subcellularLocation>
        <location evidence="2">Cell membrane</location>
    </subcellularLocation>
    <subcellularLocation>
        <location evidence="3">Cytoplasm</location>
    </subcellularLocation>
</comment>
<keyword evidence="13" id="KW-0598">Phosphotransferase system</keyword>
<dbReference type="Gene3D" id="3.40.50.510">
    <property type="entry name" value="Phosphotransferase system, mannose-type IIA component"/>
    <property type="match status" value="1"/>
</dbReference>
<dbReference type="GO" id="GO:0005886">
    <property type="term" value="C:plasma membrane"/>
    <property type="evidence" value="ECO:0007669"/>
    <property type="project" value="UniProtKB-SubCell"/>
</dbReference>
<dbReference type="SUPFAM" id="SSF52728">
    <property type="entry name" value="PTS IIb component"/>
    <property type="match status" value="1"/>
</dbReference>
<keyword evidence="10" id="KW-0597">Phosphoprotein</keyword>
<evidence type="ECO:0000256" key="8">
    <source>
        <dbReference type="ARBA" id="ARBA00022475"/>
    </source>
</evidence>
<keyword evidence="12 21" id="KW-0808">Transferase</keyword>
<evidence type="ECO:0000256" key="1">
    <source>
        <dbReference type="ARBA" id="ARBA00000514"/>
    </source>
</evidence>
<dbReference type="EC" id="2.7.1.191" evidence="5"/>
<dbReference type="PROSITE" id="PS51101">
    <property type="entry name" value="PTS_EIIB_TYPE_4"/>
    <property type="match status" value="1"/>
</dbReference>
<keyword evidence="7" id="KW-0813">Transport</keyword>
<dbReference type="SUPFAM" id="SSF53062">
    <property type="entry name" value="PTS system fructose IIA component-like"/>
    <property type="match status" value="1"/>
</dbReference>
<organism evidence="21 22">
    <name type="scientific">Streptococcus mitis</name>
    <dbReference type="NCBI Taxonomy" id="28037"/>
    <lineage>
        <taxon>Bacteria</taxon>
        <taxon>Bacillati</taxon>
        <taxon>Bacillota</taxon>
        <taxon>Bacilli</taxon>
        <taxon>Lactobacillales</taxon>
        <taxon>Streptococcaceae</taxon>
        <taxon>Streptococcus</taxon>
        <taxon>Streptococcus mitis group</taxon>
    </lineage>
</organism>
<evidence type="ECO:0000256" key="6">
    <source>
        <dbReference type="ARBA" id="ARBA00021685"/>
    </source>
</evidence>
<evidence type="ECO:0000259" key="20">
    <source>
        <dbReference type="PROSITE" id="PS51101"/>
    </source>
</evidence>
<dbReference type="PATRIC" id="fig|28037.215.peg.561"/>
<dbReference type="CDD" id="cd00006">
    <property type="entry name" value="PTS_IIA_man"/>
    <property type="match status" value="1"/>
</dbReference>
<evidence type="ECO:0000256" key="10">
    <source>
        <dbReference type="ARBA" id="ARBA00022553"/>
    </source>
</evidence>
<keyword evidence="15" id="KW-0472">Membrane</keyword>
<evidence type="ECO:0000256" key="17">
    <source>
        <dbReference type="ARBA" id="ARBA00030229"/>
    </source>
</evidence>
<dbReference type="Pfam" id="PF03830">
    <property type="entry name" value="PTSIIB_sorb"/>
    <property type="match status" value="1"/>
</dbReference>
<comment type="subunit">
    <text evidence="4">Homodimer.</text>
</comment>
<dbReference type="InterPro" id="IPR004701">
    <property type="entry name" value="PTS_EIIA_man-typ"/>
</dbReference>
<gene>
    <name evidence="21" type="primary">manL</name>
    <name evidence="21" type="ORF">TZ93_00563</name>
</gene>
<dbReference type="Pfam" id="PF03610">
    <property type="entry name" value="EIIA-man"/>
    <property type="match status" value="1"/>
</dbReference>
<dbReference type="CDD" id="cd00001">
    <property type="entry name" value="PTS_IIB_man"/>
    <property type="match status" value="1"/>
</dbReference>